<keyword evidence="3" id="KW-1185">Reference proteome</keyword>
<name>A0AAU9CMB4_9ACTN</name>
<evidence type="ECO:0008006" key="4">
    <source>
        <dbReference type="Google" id="ProtNLM"/>
    </source>
</evidence>
<gene>
    <name evidence="2" type="ORF">ATTO_15400</name>
</gene>
<organism evidence="2 3">
    <name type="scientific">Leptogranulimonas caecicola</name>
    <dbReference type="NCBI Taxonomy" id="2894156"/>
    <lineage>
        <taxon>Bacteria</taxon>
        <taxon>Bacillati</taxon>
        <taxon>Actinomycetota</taxon>
        <taxon>Coriobacteriia</taxon>
        <taxon>Coriobacteriales</taxon>
        <taxon>Kribbibacteriaceae</taxon>
        <taxon>Leptogranulimonas</taxon>
    </lineage>
</organism>
<evidence type="ECO:0000313" key="2">
    <source>
        <dbReference type="EMBL" id="BDC91668.1"/>
    </source>
</evidence>
<dbReference type="KEGG" id="lcal:ATTO_15400"/>
<feature type="region of interest" description="Disordered" evidence="1">
    <location>
        <begin position="1"/>
        <end position="25"/>
    </location>
</feature>
<sequence>MVEYDSYQEHDQTEAQAQNDRNRRDAYDRMGLRTITVDRSTMRDDTRRNLAFAKITNYLEREFDWSGDAQIKRHDLAWRLMHLQTIW</sequence>
<evidence type="ECO:0000313" key="3">
    <source>
        <dbReference type="Proteomes" id="UP001431186"/>
    </source>
</evidence>
<dbReference type="AlphaFoldDB" id="A0AAU9CMB4"/>
<reference evidence="2" key="1">
    <citation type="submission" date="2021-11" db="EMBL/GenBank/DDBJ databases">
        <title>Complete genome sequence of Atopobiaceae bacterium TOC12.</title>
        <authorList>
            <person name="Morinaga K."/>
            <person name="Kusada H."/>
            <person name="Tamaki H."/>
        </authorList>
    </citation>
    <scope>NUCLEOTIDE SEQUENCE</scope>
    <source>
        <strain evidence="2">TOC12</strain>
    </source>
</reference>
<evidence type="ECO:0000256" key="1">
    <source>
        <dbReference type="SAM" id="MobiDB-lite"/>
    </source>
</evidence>
<proteinExistence type="predicted"/>
<dbReference type="Proteomes" id="UP001431186">
    <property type="component" value="Chromosome"/>
</dbReference>
<dbReference type="EMBL" id="AP025285">
    <property type="protein sequence ID" value="BDC91668.1"/>
    <property type="molecule type" value="Genomic_DNA"/>
</dbReference>
<accession>A0AAU9CMB4</accession>
<protein>
    <recommendedName>
        <fullName evidence="4">DUF559 domain-containing protein</fullName>
    </recommendedName>
</protein>